<dbReference type="SUPFAM" id="SSF56672">
    <property type="entry name" value="DNA/RNA polymerases"/>
    <property type="match status" value="1"/>
</dbReference>
<evidence type="ECO:0008006" key="3">
    <source>
        <dbReference type="Google" id="ProtNLM"/>
    </source>
</evidence>
<proteinExistence type="predicted"/>
<name>A0A8C3WCE7_9CETA</name>
<accession>A0A8C3WCE7</accession>
<dbReference type="GeneTree" id="ENSGT01150000286946"/>
<dbReference type="AlphaFoldDB" id="A0A8C3WCE7"/>
<dbReference type="Proteomes" id="UP000694540">
    <property type="component" value="Unplaced"/>
</dbReference>
<evidence type="ECO:0000313" key="2">
    <source>
        <dbReference type="Proteomes" id="UP000694540"/>
    </source>
</evidence>
<evidence type="ECO:0000313" key="1">
    <source>
        <dbReference type="Ensembl" id="ENSCWAP00000010991.1"/>
    </source>
</evidence>
<dbReference type="InterPro" id="IPR043502">
    <property type="entry name" value="DNA/RNA_pol_sf"/>
</dbReference>
<dbReference type="PANTHER" id="PTHR19446">
    <property type="entry name" value="REVERSE TRANSCRIPTASES"/>
    <property type="match status" value="1"/>
</dbReference>
<protein>
    <recommendedName>
        <fullName evidence="3">Reverse transcriptase</fullName>
    </recommendedName>
</protein>
<organism evidence="1 2">
    <name type="scientific">Catagonus wagneri</name>
    <name type="common">Chacoan peccary</name>
    <dbReference type="NCBI Taxonomy" id="51154"/>
    <lineage>
        <taxon>Eukaryota</taxon>
        <taxon>Metazoa</taxon>
        <taxon>Chordata</taxon>
        <taxon>Craniata</taxon>
        <taxon>Vertebrata</taxon>
        <taxon>Euteleostomi</taxon>
        <taxon>Mammalia</taxon>
        <taxon>Eutheria</taxon>
        <taxon>Laurasiatheria</taxon>
        <taxon>Artiodactyla</taxon>
        <taxon>Suina</taxon>
        <taxon>Tayassuidae</taxon>
        <taxon>Catagonus</taxon>
    </lineage>
</organism>
<dbReference type="Ensembl" id="ENSCWAT00000011969.1">
    <property type="protein sequence ID" value="ENSCWAP00000010991.1"/>
    <property type="gene ID" value="ENSCWAG00000008609.1"/>
</dbReference>
<sequence>MDKFLEKYNLPRLNRDEIENMTRPITSSEIETVIKKLPTNKSPGPDGFTGEFYQTFREELTPILLKLFQKTAEEGTLPNSFYEATITLVPKPDKDTTKKENYRPISLMNIDAKILNKILANGIQ</sequence>
<reference evidence="1" key="1">
    <citation type="submission" date="2025-08" db="UniProtKB">
        <authorList>
            <consortium name="Ensembl"/>
        </authorList>
    </citation>
    <scope>IDENTIFICATION</scope>
</reference>
<reference evidence="1" key="2">
    <citation type="submission" date="2025-09" db="UniProtKB">
        <authorList>
            <consortium name="Ensembl"/>
        </authorList>
    </citation>
    <scope>IDENTIFICATION</scope>
</reference>
<keyword evidence="2" id="KW-1185">Reference proteome</keyword>